<evidence type="ECO:0000313" key="5">
    <source>
        <dbReference type="EMBL" id="OAJ55586.1"/>
    </source>
</evidence>
<keyword evidence="1" id="KW-0805">Transcription regulation</keyword>
<gene>
    <name evidence="5" type="ORF">A6V36_34570</name>
    <name evidence="4" type="ORF">A6V37_33850</name>
</gene>
<dbReference type="OrthoDB" id="9803764at2"/>
<evidence type="ECO:0000256" key="1">
    <source>
        <dbReference type="ARBA" id="ARBA00023015"/>
    </source>
</evidence>
<keyword evidence="6" id="KW-1185">Reference proteome</keyword>
<dbReference type="Proteomes" id="UP000078116">
    <property type="component" value="Unassembled WGS sequence"/>
</dbReference>
<dbReference type="RefSeq" id="WP_064270106.1">
    <property type="nucleotide sequence ID" value="NZ_LXJZ01000191.1"/>
</dbReference>
<dbReference type="InterPro" id="IPR018060">
    <property type="entry name" value="HTH_AraC"/>
</dbReference>
<dbReference type="Pfam" id="PF01965">
    <property type="entry name" value="DJ-1_PfpI"/>
    <property type="match status" value="1"/>
</dbReference>
<dbReference type="PANTHER" id="PTHR43130:SF11">
    <property type="entry name" value="TRANSCRIPTIONAL REGULATORY PROTEIN"/>
    <property type="match status" value="1"/>
</dbReference>
<dbReference type="EMBL" id="LXJZ01000191">
    <property type="protein sequence ID" value="OAJ55586.1"/>
    <property type="molecule type" value="Genomic_DNA"/>
</dbReference>
<sequence length="319" mass="34731">MRIFVLALEGVFDTGLTAVLDALATANELARSTEIAMPGFEITIAGMRPEVRTALGLQVPVCDVAGAPTPDWVVVPALNRTTTDLLVPSLGRADVIDALDALRTWHDAGAHIGAACTGTFVLAESGLLDGREATTTWWLSPVFRQRYPDVHLDAHRILVPSGSTVTAGAALSHLDLALWLIRNNSPEVAALVAKYLVFDSRPSQSAFAISDHLSHSDPIVERFDRWVREHLDAAIALDDAADALATSKRTLTRRLNEVLGKTPVEYIQDLRIERAVHLLKTSKDSVDRIAERVGYADGVTLRTLLRRRLGKGVRELRAS</sequence>
<dbReference type="InterPro" id="IPR002818">
    <property type="entry name" value="DJ-1/PfpI"/>
</dbReference>
<protein>
    <submittedName>
        <fullName evidence="4">AraC family transcriptional regulator</fullName>
    </submittedName>
</protein>
<dbReference type="InterPro" id="IPR052158">
    <property type="entry name" value="INH-QAR"/>
</dbReference>
<dbReference type="SUPFAM" id="SSF46689">
    <property type="entry name" value="Homeodomain-like"/>
    <property type="match status" value="1"/>
</dbReference>
<dbReference type="InterPro" id="IPR029062">
    <property type="entry name" value="Class_I_gatase-like"/>
</dbReference>
<dbReference type="PANTHER" id="PTHR43130">
    <property type="entry name" value="ARAC-FAMILY TRANSCRIPTIONAL REGULATOR"/>
    <property type="match status" value="1"/>
</dbReference>
<evidence type="ECO:0000313" key="7">
    <source>
        <dbReference type="Proteomes" id="UP000078116"/>
    </source>
</evidence>
<dbReference type="Pfam" id="PF12833">
    <property type="entry name" value="HTH_18"/>
    <property type="match status" value="1"/>
</dbReference>
<dbReference type="STRING" id="1462993.A6V36_34570"/>
<accession>A0A1A9N1G7</accession>
<dbReference type="GO" id="GO:0043565">
    <property type="term" value="F:sequence-specific DNA binding"/>
    <property type="evidence" value="ECO:0007669"/>
    <property type="project" value="InterPro"/>
</dbReference>
<evidence type="ECO:0000259" key="3">
    <source>
        <dbReference type="PROSITE" id="PS01124"/>
    </source>
</evidence>
<dbReference type="SMART" id="SM00342">
    <property type="entry name" value="HTH_ARAC"/>
    <property type="match status" value="1"/>
</dbReference>
<keyword evidence="2" id="KW-0804">Transcription</keyword>
<evidence type="ECO:0000256" key="2">
    <source>
        <dbReference type="ARBA" id="ARBA00023163"/>
    </source>
</evidence>
<comment type="caution">
    <text evidence="4">The sequence shown here is derived from an EMBL/GenBank/DDBJ whole genome shotgun (WGS) entry which is preliminary data.</text>
</comment>
<dbReference type="EMBL" id="LXKA01000345">
    <property type="protein sequence ID" value="OAJ55152.1"/>
    <property type="molecule type" value="Genomic_DNA"/>
</dbReference>
<dbReference type="InterPro" id="IPR009057">
    <property type="entry name" value="Homeodomain-like_sf"/>
</dbReference>
<evidence type="ECO:0000313" key="4">
    <source>
        <dbReference type="EMBL" id="OAJ55152.1"/>
    </source>
</evidence>
<dbReference type="Proteomes" id="UP000077961">
    <property type="component" value="Unassembled WGS sequence"/>
</dbReference>
<dbReference type="PROSITE" id="PS01124">
    <property type="entry name" value="HTH_ARAC_FAMILY_2"/>
    <property type="match status" value="1"/>
</dbReference>
<dbReference type="Gene3D" id="1.10.10.60">
    <property type="entry name" value="Homeodomain-like"/>
    <property type="match status" value="1"/>
</dbReference>
<dbReference type="Gene3D" id="3.40.50.880">
    <property type="match status" value="1"/>
</dbReference>
<organism evidence="4 7">
    <name type="scientific">Paraburkholderia ginsengiterrae</name>
    <dbReference type="NCBI Taxonomy" id="1462993"/>
    <lineage>
        <taxon>Bacteria</taxon>
        <taxon>Pseudomonadati</taxon>
        <taxon>Pseudomonadota</taxon>
        <taxon>Betaproteobacteria</taxon>
        <taxon>Burkholderiales</taxon>
        <taxon>Burkholderiaceae</taxon>
        <taxon>Paraburkholderia</taxon>
    </lineage>
</organism>
<dbReference type="SUPFAM" id="SSF52317">
    <property type="entry name" value="Class I glutamine amidotransferase-like"/>
    <property type="match status" value="1"/>
</dbReference>
<name>A0A1A9N1G7_9BURK</name>
<reference evidence="6 7" key="1">
    <citation type="submission" date="2016-04" db="EMBL/GenBank/DDBJ databases">
        <title>Reclassification of Paraburkholderia panaciterrae (Farh et al. 2015) Dobritsa &amp; Samadpour 2016 as a later homotypic synonym of Paraburkholderia ginsengiterrae (Farh et al. 2015) Dobritsa &amp; Samadpour 2016.</title>
        <authorList>
            <person name="Dobritsa A.P."/>
            <person name="Kutumbaka K."/>
            <person name="Samadpour M."/>
        </authorList>
    </citation>
    <scope>NUCLEOTIDE SEQUENCE [LARGE SCALE GENOMIC DNA]</scope>
    <source>
        <strain evidence="4 7">DCY85</strain>
        <strain evidence="5 6">DCY85-1</strain>
    </source>
</reference>
<dbReference type="GO" id="GO:0003700">
    <property type="term" value="F:DNA-binding transcription factor activity"/>
    <property type="evidence" value="ECO:0007669"/>
    <property type="project" value="InterPro"/>
</dbReference>
<feature type="domain" description="HTH araC/xylS-type" evidence="3">
    <location>
        <begin position="221"/>
        <end position="319"/>
    </location>
</feature>
<dbReference type="AlphaFoldDB" id="A0A1A9N1G7"/>
<proteinExistence type="predicted"/>
<dbReference type="CDD" id="cd03138">
    <property type="entry name" value="GATase1_AraC_2"/>
    <property type="match status" value="1"/>
</dbReference>
<evidence type="ECO:0000313" key="6">
    <source>
        <dbReference type="Proteomes" id="UP000077961"/>
    </source>
</evidence>